<reference evidence="1" key="1">
    <citation type="submission" date="2021-06" db="EMBL/GenBank/DDBJ databases">
        <authorList>
            <person name="Kallberg Y."/>
            <person name="Tangrot J."/>
            <person name="Rosling A."/>
        </authorList>
    </citation>
    <scope>NUCLEOTIDE SEQUENCE</scope>
    <source>
        <strain evidence="1">MT106</strain>
    </source>
</reference>
<keyword evidence="2" id="KW-1185">Reference proteome</keyword>
<gene>
    <name evidence="1" type="ORF">AGERDE_LOCUS10365</name>
</gene>
<dbReference type="AlphaFoldDB" id="A0A9N9D9M5"/>
<accession>A0A9N9D9M5</accession>
<name>A0A9N9D9M5_9GLOM</name>
<evidence type="ECO:0000313" key="2">
    <source>
        <dbReference type="Proteomes" id="UP000789831"/>
    </source>
</evidence>
<comment type="caution">
    <text evidence="1">The sequence shown here is derived from an EMBL/GenBank/DDBJ whole genome shotgun (WGS) entry which is preliminary data.</text>
</comment>
<dbReference type="EMBL" id="CAJVPL010003169">
    <property type="protein sequence ID" value="CAG8627560.1"/>
    <property type="molecule type" value="Genomic_DNA"/>
</dbReference>
<protein>
    <submittedName>
        <fullName evidence="1">11246_t:CDS:1</fullName>
    </submittedName>
</protein>
<proteinExistence type="predicted"/>
<sequence>MSPKPGATRDQGKQNKQNTLIKFGIYLRMRSLIPEPRPEDTYVFDIIRIPPKEERVQEKTYNDDHDICPTIALSESGASNSLQ</sequence>
<organism evidence="1 2">
    <name type="scientific">Ambispora gerdemannii</name>
    <dbReference type="NCBI Taxonomy" id="144530"/>
    <lineage>
        <taxon>Eukaryota</taxon>
        <taxon>Fungi</taxon>
        <taxon>Fungi incertae sedis</taxon>
        <taxon>Mucoromycota</taxon>
        <taxon>Glomeromycotina</taxon>
        <taxon>Glomeromycetes</taxon>
        <taxon>Archaeosporales</taxon>
        <taxon>Ambisporaceae</taxon>
        <taxon>Ambispora</taxon>
    </lineage>
</organism>
<feature type="non-terminal residue" evidence="1">
    <location>
        <position position="1"/>
    </location>
</feature>
<dbReference type="Proteomes" id="UP000789831">
    <property type="component" value="Unassembled WGS sequence"/>
</dbReference>
<evidence type="ECO:0000313" key="1">
    <source>
        <dbReference type="EMBL" id="CAG8627560.1"/>
    </source>
</evidence>